<dbReference type="EMBL" id="CP011409">
    <property type="protein sequence ID" value="AKZ64750.1"/>
    <property type="molecule type" value="Genomic_DNA"/>
</dbReference>
<dbReference type="Pfam" id="PF01063">
    <property type="entry name" value="Aminotran_4"/>
    <property type="match status" value="1"/>
</dbReference>
<dbReference type="PANTHER" id="PTHR11236:SF50">
    <property type="entry name" value="AMINODEOXYCHORISMATE SYNTHASE COMPONENT 1"/>
    <property type="match status" value="1"/>
</dbReference>
<dbReference type="PRINTS" id="PR00095">
    <property type="entry name" value="ANTSNTHASEI"/>
</dbReference>
<sequence>MSLPCFALLDDSYRHDDANASAGEPRSRLYTGHHATLRCDDADGMGKMLADMHDAQRQGLHAVALFSYELGGRLHGIAAHARQPGPLAEILLFSECRHLSAAQTDEWLQQQQDAIPTAAAAAAAGVANVRASVDEQRFSADIARIRDYIAAGDTYQVNYTYRLHFDAWGEPVSLYNKLRARQPVPYGALIRLPDERWVLSFSPELFVRHTQGKLLAQPMKGTAPAHDDAAKNSRRADQLANDEKNRAENLMIVDLLRNDLGRVAVAGSVQVPHLFAVGRFGQVLQMTSTVTAQLRDDAHIADVVAALYPCGSITGAPKRRTMQIIRELESTPRGIYTGAIGWFDAAPPERTLGDFCLSVPIRTLVLQAPQNGVRSGEMGVGAGIVYDSKAAGEFAECRLKSAFLTGLDSDFSLFETIHADRDNGCRHLDLHVQRLQGSAAYFNFAFDETAVRNALTQVCAQLPSATPYRLRLDLFRDGAIRLQQGVLSPLGATVKVFISPTPSASNALFLRHKTSVRTAYDEAWKEAERRGGFDTLFFNERDELTEGGRSNVFVRLDGRWYTPPLAAGALPGVMRSVLLADAAYAASERSITRDELRRAEAVMICNALRGAVHADVVWDMAA</sequence>
<dbReference type="SUPFAM" id="SSF56322">
    <property type="entry name" value="ADC synthase"/>
    <property type="match status" value="1"/>
</dbReference>
<dbReference type="Gene3D" id="3.20.10.10">
    <property type="entry name" value="D-amino Acid Aminotransferase, subunit A, domain 2"/>
    <property type="match status" value="1"/>
</dbReference>
<reference evidence="4" key="1">
    <citation type="journal article" date="2015" name="Genome Announc.">
        <title>Complete Genome Sequence of Herbaspirillum hiltneri N3 (DSM 17495), Isolated from Surface-Sterilized Wheat Roots.</title>
        <authorList>
            <person name="Guizelini D."/>
            <person name="Saizaki P.M."/>
            <person name="Coimbra N.A."/>
            <person name="Weiss V.A."/>
            <person name="Faoro H."/>
            <person name="Sfeir M.Z."/>
            <person name="Baura V.A."/>
            <person name="Monteiro R.A."/>
            <person name="Chubatsu L.S."/>
            <person name="Souza E.M."/>
            <person name="Cruz L.M."/>
            <person name="Pedrosa F.O."/>
            <person name="Raittz R.T."/>
            <person name="Marchaukoski J.N."/>
            <person name="Steffens M.B."/>
        </authorList>
    </citation>
    <scope>NUCLEOTIDE SEQUENCE [LARGE SCALE GENOMIC DNA]</scope>
    <source>
        <strain evidence="4">N3</strain>
    </source>
</reference>
<dbReference type="InterPro" id="IPR019999">
    <property type="entry name" value="Anth_synth_I-like"/>
</dbReference>
<dbReference type="InterPro" id="IPR043131">
    <property type="entry name" value="BCAT-like_N"/>
</dbReference>
<dbReference type="Gene3D" id="3.30.470.10">
    <property type="match status" value="1"/>
</dbReference>
<dbReference type="Proteomes" id="UP000063429">
    <property type="component" value="Chromosome"/>
</dbReference>
<proteinExistence type="predicted"/>
<dbReference type="Gene3D" id="3.60.120.10">
    <property type="entry name" value="Anthranilate synthase"/>
    <property type="match status" value="1"/>
</dbReference>
<name>A0ABM5V5J2_9BURK</name>
<feature type="region of interest" description="Disordered" evidence="1">
    <location>
        <begin position="219"/>
        <end position="241"/>
    </location>
</feature>
<keyword evidence="4" id="KW-1185">Reference proteome</keyword>
<dbReference type="InterPro" id="IPR043132">
    <property type="entry name" value="BCAT-like_C"/>
</dbReference>
<protein>
    <submittedName>
        <fullName evidence="3">Anthranilate synthase</fullName>
    </submittedName>
</protein>
<accession>A0ABM5V5J2</accession>
<dbReference type="InterPro" id="IPR005802">
    <property type="entry name" value="ADC_synth_comp_1"/>
</dbReference>
<dbReference type="NCBIfam" id="TIGR00553">
    <property type="entry name" value="pabB"/>
    <property type="match status" value="1"/>
</dbReference>
<dbReference type="InterPro" id="IPR015890">
    <property type="entry name" value="Chorismate_C"/>
</dbReference>
<evidence type="ECO:0000256" key="1">
    <source>
        <dbReference type="SAM" id="MobiDB-lite"/>
    </source>
</evidence>
<feature type="compositionally biased region" description="Basic and acidic residues" evidence="1">
    <location>
        <begin position="225"/>
        <end position="241"/>
    </location>
</feature>
<evidence type="ECO:0000313" key="4">
    <source>
        <dbReference type="Proteomes" id="UP000063429"/>
    </source>
</evidence>
<dbReference type="RefSeq" id="WP_053200565.1">
    <property type="nucleotide sequence ID" value="NZ_CP011409.1"/>
</dbReference>
<evidence type="ECO:0000259" key="2">
    <source>
        <dbReference type="Pfam" id="PF00425"/>
    </source>
</evidence>
<dbReference type="InterPro" id="IPR005801">
    <property type="entry name" value="ADC_synthase"/>
</dbReference>
<dbReference type="PANTHER" id="PTHR11236">
    <property type="entry name" value="AMINOBENZOATE/ANTHRANILATE SYNTHASE"/>
    <property type="match status" value="1"/>
</dbReference>
<feature type="domain" description="Chorismate-utilising enzyme C-terminal" evidence="2">
    <location>
        <begin position="135"/>
        <end position="400"/>
    </location>
</feature>
<dbReference type="InterPro" id="IPR036038">
    <property type="entry name" value="Aminotransferase-like"/>
</dbReference>
<organism evidence="3 4">
    <name type="scientific">Herbaspirillum hiltneri N3</name>
    <dbReference type="NCBI Taxonomy" id="1262470"/>
    <lineage>
        <taxon>Bacteria</taxon>
        <taxon>Pseudomonadati</taxon>
        <taxon>Pseudomonadota</taxon>
        <taxon>Betaproteobacteria</taxon>
        <taxon>Burkholderiales</taxon>
        <taxon>Oxalobacteraceae</taxon>
        <taxon>Herbaspirillum</taxon>
    </lineage>
</organism>
<dbReference type="Pfam" id="PF00425">
    <property type="entry name" value="Chorismate_bind"/>
    <property type="match status" value="1"/>
</dbReference>
<gene>
    <name evidence="3" type="ORF">F506_20720</name>
</gene>
<dbReference type="InterPro" id="IPR001544">
    <property type="entry name" value="Aminotrans_IV"/>
</dbReference>
<dbReference type="SUPFAM" id="SSF56752">
    <property type="entry name" value="D-aminoacid aminotransferase-like PLP-dependent enzymes"/>
    <property type="match status" value="1"/>
</dbReference>
<evidence type="ECO:0000313" key="3">
    <source>
        <dbReference type="EMBL" id="AKZ64750.1"/>
    </source>
</evidence>